<organism evidence="2 3">
    <name type="scientific">Tissierella simiarum</name>
    <dbReference type="NCBI Taxonomy" id="2841534"/>
    <lineage>
        <taxon>Bacteria</taxon>
        <taxon>Bacillati</taxon>
        <taxon>Bacillota</taxon>
        <taxon>Tissierellia</taxon>
        <taxon>Tissierellales</taxon>
        <taxon>Tissierellaceae</taxon>
        <taxon>Tissierella</taxon>
    </lineage>
</organism>
<reference evidence="2 3" key="1">
    <citation type="submission" date="2021-06" db="EMBL/GenBank/DDBJ databases">
        <authorList>
            <person name="Sun Q."/>
            <person name="Li D."/>
        </authorList>
    </citation>
    <scope>NUCLEOTIDE SEQUENCE [LARGE SCALE GENOMIC DNA]</scope>
    <source>
        <strain evidence="2 3">MSJ-40</strain>
    </source>
</reference>
<evidence type="ECO:0000313" key="3">
    <source>
        <dbReference type="Proteomes" id="UP000749471"/>
    </source>
</evidence>
<feature type="domain" description="DJ-1/PfpI" evidence="1">
    <location>
        <begin position="2"/>
        <end position="166"/>
    </location>
</feature>
<gene>
    <name evidence="2" type="ORF">KQI42_13990</name>
</gene>
<dbReference type="PANTHER" id="PTHR43130:SF3">
    <property type="entry name" value="HTH-TYPE TRANSCRIPTIONAL REGULATOR RV1931C"/>
    <property type="match status" value="1"/>
</dbReference>
<keyword evidence="3" id="KW-1185">Reference proteome</keyword>
<dbReference type="RefSeq" id="WP_216520832.1">
    <property type="nucleotide sequence ID" value="NZ_JAHLPM010000012.1"/>
</dbReference>
<dbReference type="PANTHER" id="PTHR43130">
    <property type="entry name" value="ARAC-FAMILY TRANSCRIPTIONAL REGULATOR"/>
    <property type="match status" value="1"/>
</dbReference>
<dbReference type="Proteomes" id="UP000749471">
    <property type="component" value="Unassembled WGS sequence"/>
</dbReference>
<dbReference type="InterPro" id="IPR052158">
    <property type="entry name" value="INH-QAR"/>
</dbReference>
<sequence length="193" mass="21414">MKKTAILIYSQFCNFEFSVALEMLAMAGKSITIFAKSLSPLRSEEGLTVIPDKTISEINIEEYDSLLLTGSADIREAIEDETILAFIKKFDGENFIIGAISIAPLLLVKTGMLNGKKFMAGINKEEIYEEGFSEEDLKQMIGWDDNIENPVPEGYIREGNIITSISYNFIKWAIAFGNAVGIEVYPDSFGVSI</sequence>
<dbReference type="EMBL" id="JAHLPM010000012">
    <property type="protein sequence ID" value="MBU5439128.1"/>
    <property type="molecule type" value="Genomic_DNA"/>
</dbReference>
<dbReference type="Pfam" id="PF01965">
    <property type="entry name" value="DJ-1_PfpI"/>
    <property type="match status" value="1"/>
</dbReference>
<protein>
    <submittedName>
        <fullName evidence="2">DJ-1/PfpI family protein</fullName>
    </submittedName>
</protein>
<accession>A0ABS6E894</accession>
<proteinExistence type="predicted"/>
<name>A0ABS6E894_9FIRM</name>
<dbReference type="InterPro" id="IPR002818">
    <property type="entry name" value="DJ-1/PfpI"/>
</dbReference>
<evidence type="ECO:0000259" key="1">
    <source>
        <dbReference type="Pfam" id="PF01965"/>
    </source>
</evidence>
<comment type="caution">
    <text evidence="2">The sequence shown here is derived from an EMBL/GenBank/DDBJ whole genome shotgun (WGS) entry which is preliminary data.</text>
</comment>
<evidence type="ECO:0000313" key="2">
    <source>
        <dbReference type="EMBL" id="MBU5439128.1"/>
    </source>
</evidence>